<evidence type="ECO:0000313" key="2">
    <source>
        <dbReference type="Proteomes" id="UP000236343"/>
    </source>
</evidence>
<comment type="caution">
    <text evidence="1">The sequence shown here is derived from an EMBL/GenBank/DDBJ whole genome shotgun (WGS) entry which is preliminary data.</text>
</comment>
<name>A0A2G8Y0B7_TOXGO</name>
<dbReference type="VEuPathDB" id="ToxoDB:TGCOUG_393470"/>
<proteinExistence type="predicted"/>
<dbReference type="Proteomes" id="UP000236343">
    <property type="component" value="Unassembled WGS sequence"/>
</dbReference>
<protein>
    <submittedName>
        <fullName evidence="1">Uncharacterized protein</fullName>
    </submittedName>
</protein>
<organism evidence="1 2">
    <name type="scientific">Toxoplasma gondii COUG</name>
    <dbReference type="NCBI Taxonomy" id="1074873"/>
    <lineage>
        <taxon>Eukaryota</taxon>
        <taxon>Sar</taxon>
        <taxon>Alveolata</taxon>
        <taxon>Apicomplexa</taxon>
        <taxon>Conoidasida</taxon>
        <taxon>Coccidia</taxon>
        <taxon>Eucoccidiorida</taxon>
        <taxon>Eimeriorina</taxon>
        <taxon>Sarcocystidae</taxon>
        <taxon>Toxoplasma</taxon>
    </lineage>
</organism>
<evidence type="ECO:0000313" key="1">
    <source>
        <dbReference type="EMBL" id="PIM00717.1"/>
    </source>
</evidence>
<reference evidence="1 2" key="1">
    <citation type="journal article" date="2016" name="Nat. Commun.">
        <title>Local admixture of amplified and diversified secreted pathogenesis determinants shapes mosaic Toxoplasma gondii genomes.</title>
        <authorList>
            <person name="Lorenzi H."/>
            <person name="Khan A."/>
            <person name="Behnke M.S."/>
            <person name="Namasivayam S."/>
            <person name="Swapna L.S."/>
            <person name="Hadjithomas M."/>
            <person name="Karamycheva S."/>
            <person name="Pinney D."/>
            <person name="Brunk B.P."/>
            <person name="Ajioka J.W."/>
            <person name="Ajzenberg D."/>
            <person name="Boothroyd J.C."/>
            <person name="Boyle J.P."/>
            <person name="Darde M.L."/>
            <person name="Diaz-Miranda M.A."/>
            <person name="Dubey J.P."/>
            <person name="Fritz H.M."/>
            <person name="Gennari S.M."/>
            <person name="Gregory B.D."/>
            <person name="Kim K."/>
            <person name="Saeij J.P."/>
            <person name="Su C."/>
            <person name="White M.W."/>
            <person name="Zhu X.Q."/>
            <person name="Howe D.K."/>
            <person name="Rosenthal B.M."/>
            <person name="Grigg M.E."/>
            <person name="Parkinson J."/>
            <person name="Liu L."/>
            <person name="Kissinger J.C."/>
            <person name="Roos D.S."/>
            <person name="Sibley L.D."/>
        </authorList>
    </citation>
    <scope>NUCLEOTIDE SEQUENCE [LARGE SCALE GENOMIC DNA]</scope>
    <source>
        <strain evidence="1 2">COUG</strain>
    </source>
</reference>
<accession>A0A2G8Y0B7</accession>
<sequence length="117" mass="13263">MDFGFPPPETDCASREKTQRWTEHCHFMLVVCLFVETGVCSRGGRVGSRACIPVHAHAHDQAKTGRDVKLSPRRTWSTAPGFRWSCCLKLYGCEGRLNSMGDISNPLFLFIIRFSER</sequence>
<dbReference type="EMBL" id="AGQR02001808">
    <property type="protein sequence ID" value="PIM00717.1"/>
    <property type="molecule type" value="Genomic_DNA"/>
</dbReference>
<gene>
    <name evidence="1" type="ORF">TGCOUG_393470</name>
</gene>
<dbReference type="AlphaFoldDB" id="A0A2G8Y0B7"/>